<dbReference type="InterPro" id="IPR013094">
    <property type="entry name" value="AB_hydrolase_3"/>
</dbReference>
<evidence type="ECO:0000259" key="2">
    <source>
        <dbReference type="Pfam" id="PF07859"/>
    </source>
</evidence>
<dbReference type="InterPro" id="IPR050300">
    <property type="entry name" value="GDXG_lipolytic_enzyme"/>
</dbReference>
<keyword evidence="1" id="KW-0378">Hydrolase</keyword>
<dbReference type="Gene3D" id="3.40.50.1820">
    <property type="entry name" value="alpha/beta hydrolase"/>
    <property type="match status" value="1"/>
</dbReference>
<dbReference type="Proteomes" id="UP000283616">
    <property type="component" value="Unassembled WGS sequence"/>
</dbReference>
<accession>A0A0N7IA92</accession>
<reference evidence="3 4" key="1">
    <citation type="submission" date="2018-08" db="EMBL/GenBank/DDBJ databases">
        <title>A genome reference for cultivated species of the human gut microbiota.</title>
        <authorList>
            <person name="Zou Y."/>
            <person name="Xue W."/>
            <person name="Luo G."/>
        </authorList>
    </citation>
    <scope>NUCLEOTIDE SEQUENCE [LARGE SCALE GENOMIC DNA]</scope>
    <source>
        <strain evidence="3 4">AF37-12</strain>
    </source>
</reference>
<dbReference type="AlphaFoldDB" id="A0A0N7IA92"/>
<dbReference type="SUPFAM" id="SSF53474">
    <property type="entry name" value="alpha/beta-Hydrolases"/>
    <property type="match status" value="1"/>
</dbReference>
<dbReference type="InterPro" id="IPR010846">
    <property type="entry name" value="AmiA-like"/>
</dbReference>
<dbReference type="Gene3D" id="1.10.3670.10">
    <property type="entry name" value="Putative xylanase like domain"/>
    <property type="match status" value="1"/>
</dbReference>
<dbReference type="Pfam" id="PF07313">
    <property type="entry name" value="AmiA-like"/>
    <property type="match status" value="1"/>
</dbReference>
<feature type="domain" description="Alpha/beta hydrolase fold-3" evidence="2">
    <location>
        <begin position="76"/>
        <end position="258"/>
    </location>
</feature>
<protein>
    <submittedName>
        <fullName evidence="3">DUF1460 domain-containing protein</fullName>
    </submittedName>
</protein>
<evidence type="ECO:0000313" key="4">
    <source>
        <dbReference type="Proteomes" id="UP000283616"/>
    </source>
</evidence>
<dbReference type="Gene3D" id="2.30.260.10">
    <property type="entry name" value="putative xylanase like domain"/>
    <property type="match status" value="1"/>
</dbReference>
<dbReference type="PANTHER" id="PTHR48081">
    <property type="entry name" value="AB HYDROLASE SUPERFAMILY PROTEIN C4A8.06C"/>
    <property type="match status" value="1"/>
</dbReference>
<comment type="caution">
    <text evidence="3">The sequence shown here is derived from an EMBL/GenBank/DDBJ whole genome shotgun (WGS) entry which is preliminary data.</text>
</comment>
<sequence length="515" mass="56879">MRKLLSVIVSLMTAMTFAQQPVELPLWPDGAPNSNGLTGGEKEVSPHRISNVTDPTITVYRAPQPNGMAVIMCPGGGYSRLAMDHEGHDMASWFCGQGITYVVLKYRMPNGHCEVPLSDAERAIRIVREHAGEWNIHPRKIGIMGASAGGHLASTLATHYSAASRPDFQILLYPVVTMTQSTHGGSRKELLGGNPTAEQEVLFSNELQVTSDTPQAFIVLSSDDGAVPPSNGVNYYLALQKNNVPASLHVYPTGGHGWGFRDNFKYKQQWTQELEKWLREGVVFPKETAPMLRIGKTYLGTKYVANTLDQGTEEKLVILPQTVDCLTFVEYTLAQAMGSSFADNLQKIRYRDGVIDGYTSRLHYTSDWIENGVRQGFLEDVTAQNSTQTTKLSLSYMSTHPQKYRQLADSPENVKRMAEHEKALSGKKVHWLPKGKLPDAGLPWIMDGDIIAITTNLPGLDVAHVGMAEYINGKLHLLHASSTLGKVVVSEEPLSQMLRNNKSWSGIRVVRMSHP</sequence>
<name>A0A0N7IA92_BACT4</name>
<gene>
    <name evidence="3" type="ORF">DW011_13830</name>
</gene>
<dbReference type="InterPro" id="IPR038765">
    <property type="entry name" value="Papain-like_cys_pep_sf"/>
</dbReference>
<dbReference type="PANTHER" id="PTHR48081:SF6">
    <property type="entry name" value="PEPTIDASE S9 PROLYL OLIGOPEPTIDASE CATALYTIC DOMAIN-CONTAINING PROTEIN"/>
    <property type="match status" value="1"/>
</dbReference>
<dbReference type="RefSeq" id="WP_062695122.1">
    <property type="nucleotide sequence ID" value="NZ_CAXKYD010000001.1"/>
</dbReference>
<dbReference type="GO" id="GO:0016787">
    <property type="term" value="F:hydrolase activity"/>
    <property type="evidence" value="ECO:0007669"/>
    <property type="project" value="UniProtKB-KW"/>
</dbReference>
<evidence type="ECO:0000313" key="3">
    <source>
        <dbReference type="EMBL" id="RHL57882.1"/>
    </source>
</evidence>
<dbReference type="EMBL" id="QROV01000015">
    <property type="protein sequence ID" value="RHL57882.1"/>
    <property type="molecule type" value="Genomic_DNA"/>
</dbReference>
<evidence type="ECO:0000256" key="1">
    <source>
        <dbReference type="ARBA" id="ARBA00022801"/>
    </source>
</evidence>
<dbReference type="InterPro" id="IPR029058">
    <property type="entry name" value="AB_hydrolase_fold"/>
</dbReference>
<dbReference type="KEGG" id="btho:Btheta7330_02703"/>
<proteinExistence type="predicted"/>
<dbReference type="Pfam" id="PF07859">
    <property type="entry name" value="Abhydrolase_3"/>
    <property type="match status" value="1"/>
</dbReference>
<dbReference type="SUPFAM" id="SSF54001">
    <property type="entry name" value="Cysteine proteinases"/>
    <property type="match status" value="1"/>
</dbReference>
<organism evidence="3 4">
    <name type="scientific">Bacteroides thetaiotaomicron</name>
    <dbReference type="NCBI Taxonomy" id="818"/>
    <lineage>
        <taxon>Bacteria</taxon>
        <taxon>Pseudomonadati</taxon>
        <taxon>Bacteroidota</taxon>
        <taxon>Bacteroidia</taxon>
        <taxon>Bacteroidales</taxon>
        <taxon>Bacteroidaceae</taxon>
        <taxon>Bacteroides</taxon>
    </lineage>
</organism>